<dbReference type="AlphaFoldDB" id="A0AAV8VQE4"/>
<accession>A0AAV8VQE4</accession>
<reference evidence="1 2" key="1">
    <citation type="journal article" date="2023" name="Insect Mol. Biol.">
        <title>Genome sequencing provides insights into the evolution of gene families encoding plant cell wall-degrading enzymes in longhorned beetles.</title>
        <authorList>
            <person name="Shin N.R."/>
            <person name="Okamura Y."/>
            <person name="Kirsch R."/>
            <person name="Pauchet Y."/>
        </authorList>
    </citation>
    <scope>NUCLEOTIDE SEQUENCE [LARGE SCALE GENOMIC DNA]</scope>
    <source>
        <strain evidence="1">EAD_L_NR</strain>
    </source>
</reference>
<keyword evidence="2" id="KW-1185">Reference proteome</keyword>
<comment type="caution">
    <text evidence="1">The sequence shown here is derived from an EMBL/GenBank/DDBJ whole genome shotgun (WGS) entry which is preliminary data.</text>
</comment>
<dbReference type="Proteomes" id="UP001159042">
    <property type="component" value="Unassembled WGS sequence"/>
</dbReference>
<sequence length="102" mass="11973">MATSHSVGMELFKMLQQVIYIFFYLLGKQNGACNLLHGEVILNGLNRKQTEFIAVQESYFEDFRYLATPIVFYKRSVPNIYCVVHVMDIQQYITVSKVRRRT</sequence>
<evidence type="ECO:0000313" key="2">
    <source>
        <dbReference type="Proteomes" id="UP001159042"/>
    </source>
</evidence>
<protein>
    <submittedName>
        <fullName evidence="1">Uncharacterized protein</fullName>
    </submittedName>
</protein>
<proteinExistence type="predicted"/>
<gene>
    <name evidence="1" type="ORF">NQ315_014680</name>
</gene>
<dbReference type="EMBL" id="JANEYG010000042">
    <property type="protein sequence ID" value="KAJ8916463.1"/>
    <property type="molecule type" value="Genomic_DNA"/>
</dbReference>
<name>A0AAV8VQE4_9CUCU</name>
<organism evidence="1 2">
    <name type="scientific">Exocentrus adspersus</name>
    <dbReference type="NCBI Taxonomy" id="1586481"/>
    <lineage>
        <taxon>Eukaryota</taxon>
        <taxon>Metazoa</taxon>
        <taxon>Ecdysozoa</taxon>
        <taxon>Arthropoda</taxon>
        <taxon>Hexapoda</taxon>
        <taxon>Insecta</taxon>
        <taxon>Pterygota</taxon>
        <taxon>Neoptera</taxon>
        <taxon>Endopterygota</taxon>
        <taxon>Coleoptera</taxon>
        <taxon>Polyphaga</taxon>
        <taxon>Cucujiformia</taxon>
        <taxon>Chrysomeloidea</taxon>
        <taxon>Cerambycidae</taxon>
        <taxon>Lamiinae</taxon>
        <taxon>Acanthocinini</taxon>
        <taxon>Exocentrus</taxon>
    </lineage>
</organism>
<evidence type="ECO:0000313" key="1">
    <source>
        <dbReference type="EMBL" id="KAJ8916463.1"/>
    </source>
</evidence>